<dbReference type="Proteomes" id="UP001325680">
    <property type="component" value="Chromosome"/>
</dbReference>
<protein>
    <submittedName>
        <fullName evidence="1">Acyl transferase</fullName>
    </submittedName>
</protein>
<dbReference type="GO" id="GO:0016740">
    <property type="term" value="F:transferase activity"/>
    <property type="evidence" value="ECO:0007669"/>
    <property type="project" value="UniProtKB-KW"/>
</dbReference>
<keyword evidence="1" id="KW-0808">Transferase</keyword>
<dbReference type="InterPro" id="IPR042099">
    <property type="entry name" value="ANL_N_sf"/>
</dbReference>
<dbReference type="RefSeq" id="WP_114792348.1">
    <property type="nucleotide sequence ID" value="NZ_CP139960.1"/>
</dbReference>
<gene>
    <name evidence="1" type="ORF">U0035_16760</name>
</gene>
<name>A0ABZ0W2I3_9BACT</name>
<evidence type="ECO:0000313" key="1">
    <source>
        <dbReference type="EMBL" id="WQD37321.1"/>
    </source>
</evidence>
<sequence>MDIGTKLAHEIFNCSVDFDTICLEVFRFQYQHNSIYKKYINALGIDVAAVRELSKIPFLPIRFFKTHDVTATTFEAEVIFESSGTTETINSRHYVKAKNIYEQSFLSAFEQFYGDPSEWCVLGLLPSYLERQHSSLVYMVEELVKRSGHERSGFYLYDFEKLYESLQALERAGQKTLLIGVTFGLLDFVEKHQLPLRHTVVMETGGMKGRRKEMIRQEVHDVLKRAFALKEVHSEYGMTELLSQAYSKGDGLFRTPGWMRILLRDEEDPLTIKAINDADSIRGLINVIDLANIYSCSFIATDDLGILHNNGQFEITGRMDHSDLRGCSLLVV</sequence>
<proteinExistence type="predicted"/>
<dbReference type="EMBL" id="CP139960">
    <property type="protein sequence ID" value="WQD37321.1"/>
    <property type="molecule type" value="Genomic_DNA"/>
</dbReference>
<accession>A0ABZ0W2I3</accession>
<organism evidence="1 2">
    <name type="scientific">Niabella yanshanensis</name>
    <dbReference type="NCBI Taxonomy" id="577386"/>
    <lineage>
        <taxon>Bacteria</taxon>
        <taxon>Pseudomonadati</taxon>
        <taxon>Bacteroidota</taxon>
        <taxon>Chitinophagia</taxon>
        <taxon>Chitinophagales</taxon>
        <taxon>Chitinophagaceae</taxon>
        <taxon>Niabella</taxon>
    </lineage>
</organism>
<keyword evidence="2" id="KW-1185">Reference proteome</keyword>
<reference evidence="1 2" key="1">
    <citation type="submission" date="2023-12" db="EMBL/GenBank/DDBJ databases">
        <title>Genome sequencing and assembly of bacterial species from a model synthetic community.</title>
        <authorList>
            <person name="Hogle S.L."/>
        </authorList>
    </citation>
    <scope>NUCLEOTIDE SEQUENCE [LARGE SCALE GENOMIC DNA]</scope>
    <source>
        <strain evidence="1 2">HAMBI_3031</strain>
    </source>
</reference>
<evidence type="ECO:0000313" key="2">
    <source>
        <dbReference type="Proteomes" id="UP001325680"/>
    </source>
</evidence>
<dbReference type="Gene3D" id="3.40.50.12780">
    <property type="entry name" value="N-terminal domain of ligase-like"/>
    <property type="match status" value="1"/>
</dbReference>
<dbReference type="SUPFAM" id="SSF56801">
    <property type="entry name" value="Acetyl-CoA synthetase-like"/>
    <property type="match status" value="1"/>
</dbReference>